<dbReference type="eggNOG" id="ENOG502ZFWX">
    <property type="taxonomic scope" value="Bacteria"/>
</dbReference>
<evidence type="ECO:0000313" key="1">
    <source>
        <dbReference type="EMBL" id="EEU95023.1"/>
    </source>
</evidence>
<dbReference type="HOGENOM" id="CLU_092819_1_0_9"/>
<name>C7HAN9_FAED2</name>
<accession>C7HAN9</accession>
<dbReference type="AlphaFoldDB" id="C7HAN9"/>
<reference evidence="1" key="1">
    <citation type="submission" date="2009-08" db="EMBL/GenBank/DDBJ databases">
        <authorList>
            <person name="Weinstock G."/>
            <person name="Sodergren E."/>
            <person name="Clifton S."/>
            <person name="Fulton L."/>
            <person name="Fulton B."/>
            <person name="Courtney L."/>
            <person name="Fronick C."/>
            <person name="Harrison M."/>
            <person name="Strong C."/>
            <person name="Farmer C."/>
            <person name="Delahaunty K."/>
            <person name="Markovic C."/>
            <person name="Hall O."/>
            <person name="Minx P."/>
            <person name="Tomlinson C."/>
            <person name="Mitreva M."/>
            <person name="Nelson J."/>
            <person name="Hou S."/>
            <person name="Wollam A."/>
            <person name="Pepin K.H."/>
            <person name="Johnson M."/>
            <person name="Bhonagiri V."/>
            <person name="Nash W.E."/>
            <person name="Warren W."/>
            <person name="Chinwalla A."/>
            <person name="Mardis E.R."/>
            <person name="Wilson R.K."/>
        </authorList>
    </citation>
    <scope>NUCLEOTIDE SEQUENCE [LARGE SCALE GENOMIC DNA]</scope>
    <source>
        <strain evidence="1">A2-165</strain>
    </source>
</reference>
<organism evidence="1 2">
    <name type="scientific">Faecalibacterium duncaniae (strain DSM 17677 / JCM 31915 / A2-165)</name>
    <name type="common">Faecalibacterium prausnitzii</name>
    <dbReference type="NCBI Taxonomy" id="411483"/>
    <lineage>
        <taxon>Bacteria</taxon>
        <taxon>Bacillati</taxon>
        <taxon>Bacillota</taxon>
        <taxon>Clostridia</taxon>
        <taxon>Eubacteriales</taxon>
        <taxon>Oscillospiraceae</taxon>
        <taxon>Faecalibacterium</taxon>
    </lineage>
</organism>
<comment type="caution">
    <text evidence="1">The sequence shown here is derived from an EMBL/GenBank/DDBJ whole genome shotgun (WGS) entry which is preliminary data.</text>
</comment>
<dbReference type="Proteomes" id="UP000004619">
    <property type="component" value="Unassembled WGS sequence"/>
</dbReference>
<dbReference type="STRING" id="411483.FAEPRAA2165_03354"/>
<dbReference type="OrthoDB" id="8617719at2"/>
<protein>
    <recommendedName>
        <fullName evidence="3">TIGR02646 family protein</fullName>
    </recommendedName>
</protein>
<evidence type="ECO:0000313" key="2">
    <source>
        <dbReference type="Proteomes" id="UP000004619"/>
    </source>
</evidence>
<sequence length="165" mass="18677">MLIACVEFQEKGKKATIEHIDPQSATSEEKALDYRNMLAVCNGNRDAHNDKEKSCDAHRKNAPLSVNPLKSDTLSSLKYLSNGEITASDDAIKKDLCDTLNLNCSERRIPENRKAALTAYLRVFVAKHPTGDIKESCRRELEKYQQESPKMPYVGIILDWLTRHT</sequence>
<gene>
    <name evidence="1" type="ORF">FAEPRAA2165_03354</name>
</gene>
<proteinExistence type="predicted"/>
<dbReference type="RefSeq" id="WP_005936133.1">
    <property type="nucleotide sequence ID" value="NZ_GG697157.2"/>
</dbReference>
<evidence type="ECO:0008006" key="3">
    <source>
        <dbReference type="Google" id="ProtNLM"/>
    </source>
</evidence>
<dbReference type="EMBL" id="ACOP02000091">
    <property type="protein sequence ID" value="EEU95023.1"/>
    <property type="molecule type" value="Genomic_DNA"/>
</dbReference>
<keyword evidence="2" id="KW-1185">Reference proteome</keyword>